<evidence type="ECO:0000259" key="1">
    <source>
        <dbReference type="Pfam" id="PF18593"/>
    </source>
</evidence>
<dbReference type="RefSeq" id="WP_280030152.1">
    <property type="nucleotide sequence ID" value="NZ_JAOCKG010000042.1"/>
</dbReference>
<name>A0AA42WIR6_9BURK</name>
<evidence type="ECO:0000313" key="3">
    <source>
        <dbReference type="Proteomes" id="UP001161276"/>
    </source>
</evidence>
<comment type="caution">
    <text evidence="2">The sequence shown here is derived from an EMBL/GenBank/DDBJ whole genome shotgun (WGS) entry which is preliminary data.</text>
</comment>
<feature type="domain" description="CdiI immunity protein" evidence="1">
    <location>
        <begin position="5"/>
        <end position="95"/>
    </location>
</feature>
<dbReference type="CDD" id="cd20687">
    <property type="entry name" value="CdiI_Ykris-like"/>
    <property type="match status" value="1"/>
</dbReference>
<dbReference type="EMBL" id="JAOCKG010000042">
    <property type="protein sequence ID" value="MDH2054986.1"/>
    <property type="molecule type" value="Genomic_DNA"/>
</dbReference>
<sequence>MIDNNFEALSQLLGCYFHQDWPDEFESDTVALQAIIDCESKSQLVEAAKEIDFFLSLNLSEDAVRTILVDTIGCYYDPASRGIDYQQWLKVVREKFIGA</sequence>
<organism evidence="2 3">
    <name type="scientific">Achromobacter marplatensis</name>
    <dbReference type="NCBI Taxonomy" id="470868"/>
    <lineage>
        <taxon>Bacteria</taxon>
        <taxon>Pseudomonadati</taxon>
        <taxon>Pseudomonadota</taxon>
        <taxon>Betaproteobacteria</taxon>
        <taxon>Burkholderiales</taxon>
        <taxon>Alcaligenaceae</taxon>
        <taxon>Achromobacter</taxon>
    </lineage>
</organism>
<gene>
    <name evidence="2" type="ORF">N5K24_31640</name>
</gene>
<evidence type="ECO:0000313" key="2">
    <source>
        <dbReference type="EMBL" id="MDH2054986.1"/>
    </source>
</evidence>
<protein>
    <submittedName>
        <fullName evidence="2">Contact-dependent growth inhibition system immunity protein</fullName>
    </submittedName>
</protein>
<proteinExistence type="predicted"/>
<dbReference type="AlphaFoldDB" id="A0AA42WIR6"/>
<accession>A0AA42WIR6</accession>
<reference evidence="2" key="1">
    <citation type="submission" date="2022-09" db="EMBL/GenBank/DDBJ databases">
        <title>Intensive care unit water sources are persistently colonized with multi-drug resistant bacteria and are the site of extensive horizontal gene transfer of antibiotic resistance genes.</title>
        <authorList>
            <person name="Diorio-Toth L."/>
        </authorList>
    </citation>
    <scope>NUCLEOTIDE SEQUENCE</scope>
    <source>
        <strain evidence="2">GD03676</strain>
    </source>
</reference>
<dbReference type="Proteomes" id="UP001161276">
    <property type="component" value="Unassembled WGS sequence"/>
</dbReference>
<dbReference type="InterPro" id="IPR041129">
    <property type="entry name" value="CdiI_2"/>
</dbReference>
<dbReference type="Pfam" id="PF18593">
    <property type="entry name" value="CdiI_2"/>
    <property type="match status" value="1"/>
</dbReference>